<evidence type="ECO:0000313" key="2">
    <source>
        <dbReference type="Proteomes" id="UP001497525"/>
    </source>
</evidence>
<dbReference type="Proteomes" id="UP001497525">
    <property type="component" value="Unassembled WGS sequence"/>
</dbReference>
<organism evidence="1 2">
    <name type="scientific">Calicophoron daubneyi</name>
    <name type="common">Rumen fluke</name>
    <name type="synonym">Paramphistomum daubneyi</name>
    <dbReference type="NCBI Taxonomy" id="300641"/>
    <lineage>
        <taxon>Eukaryota</taxon>
        <taxon>Metazoa</taxon>
        <taxon>Spiralia</taxon>
        <taxon>Lophotrochozoa</taxon>
        <taxon>Platyhelminthes</taxon>
        <taxon>Trematoda</taxon>
        <taxon>Digenea</taxon>
        <taxon>Plagiorchiida</taxon>
        <taxon>Pronocephalata</taxon>
        <taxon>Paramphistomoidea</taxon>
        <taxon>Paramphistomidae</taxon>
        <taxon>Calicophoron</taxon>
    </lineage>
</organism>
<name>A0AAV2T939_CALDB</name>
<gene>
    <name evidence="1" type="ORF">CDAUBV1_LOCUS5619</name>
</gene>
<dbReference type="AlphaFoldDB" id="A0AAV2T939"/>
<comment type="caution">
    <text evidence="1">The sequence shown here is derived from an EMBL/GenBank/DDBJ whole genome shotgun (WGS) entry which is preliminary data.</text>
</comment>
<dbReference type="EMBL" id="CAXLJL010000134">
    <property type="protein sequence ID" value="CAL5132781.1"/>
    <property type="molecule type" value="Genomic_DNA"/>
</dbReference>
<evidence type="ECO:0000313" key="1">
    <source>
        <dbReference type="EMBL" id="CAL5132781.1"/>
    </source>
</evidence>
<sequence>MRTRIQIHVGGYCAGEDRAFSFYKRIISYESQNMELHTPLPLLNSTSIPPVAGPPLSYANIYPVMRATASSASASGVLNLSQPCEKANQLPSFLDNTGCMETVLKAIKAFKVTVLTRFEHLDKYVGALDDQLKSYRRDVLLKTVNQSPTKIIWKPWFRLKNVDELNAMEVNLQNENLKAAAVSCHSIYSLLLGSVCLKNAFRSNRPKDQVLPTSNDIRQTGCATVLTKIGYQAGVSNDFHMCHSFR</sequence>
<protein>
    <submittedName>
        <fullName evidence="1">Uncharacterized protein</fullName>
    </submittedName>
</protein>
<accession>A0AAV2T939</accession>
<reference evidence="1" key="1">
    <citation type="submission" date="2024-06" db="EMBL/GenBank/DDBJ databases">
        <authorList>
            <person name="Liu X."/>
            <person name="Lenzi L."/>
            <person name="Haldenby T S."/>
            <person name="Uol C."/>
        </authorList>
    </citation>
    <scope>NUCLEOTIDE SEQUENCE</scope>
</reference>
<proteinExistence type="predicted"/>